<comment type="caution">
    <text evidence="2">The sequence shown here is derived from an EMBL/GenBank/DDBJ whole genome shotgun (WGS) entry which is preliminary data.</text>
</comment>
<feature type="region of interest" description="Disordered" evidence="1">
    <location>
        <begin position="58"/>
        <end position="417"/>
    </location>
</feature>
<feature type="compositionally biased region" description="Low complexity" evidence="1">
    <location>
        <begin position="841"/>
        <end position="851"/>
    </location>
</feature>
<feature type="compositionally biased region" description="Low complexity" evidence="1">
    <location>
        <begin position="123"/>
        <end position="174"/>
    </location>
</feature>
<feature type="compositionally biased region" description="Polar residues" evidence="1">
    <location>
        <begin position="511"/>
        <end position="522"/>
    </location>
</feature>
<feature type="compositionally biased region" description="Gly residues" evidence="1">
    <location>
        <begin position="353"/>
        <end position="368"/>
    </location>
</feature>
<feature type="compositionally biased region" description="Polar residues" evidence="1">
    <location>
        <begin position="853"/>
        <end position="874"/>
    </location>
</feature>
<gene>
    <name evidence="2" type="ORF">EWM64_g2539</name>
</gene>
<sequence length="1251" mass="131105">MNKNPFAPQPSYNPQQPPLPPGPPPPQPSQPDYSAYWAAAAAAAQPHAAPAYNVQWPGAAAPAPAAPPRPPPEQSSLYANYGYGGQQSFQWQQQQQQHRPPQAPFQHPQPHIPPPQPQPYNPYQPQQAAAFAQPYVPQSAPAPLQPPSIAQQQYAPPQQHQQQRQFFPQQQRQHQPPPQQQQQHFGHGVHHTPPQHLPPAKRPKYDSSGQHNGRSQQQVPPPPQPQFQPPPPPPSGPMSQPSQMGGMFGGGRGGGQSAGPPGRGGGQAGRGSGPGRGRGGNVGNNRGGAGRGRGGGMYGGGRGGGQGGQQLKGHGSRGNFGGNRDYGNRRGGSFTGGPGGGGGGSGPHSHQQGAGGSSFRGRGQGHGYAHGYSRGGRHDGGGSGSGAFGSRDGMMSSSFASSQGSSSGKKEENRRTLTDFKIVGLEIQELGWSWSSLPAAQPTPKVEAGEVDGDVVLCAPIEDAEHPSNAQAKEEVAEPSVGPVDAQSSNIDDAVVKVEGSQGEEKPDVPSLSNGLTEQKTVSDMPAPNVIPPPPSRIRIYFHTPVSPDDSRPIPHGSGSFSLSLNESAVRKGKRKKLEDDDGDLEERRAPPPPPGGHHERALSTDAVDRHSAAPSIAETASEGDWLMAAIVEDEGDDADGEDDLHVTQIEPQDGDGQPTGDGEPMGEADAKSHTAESEDGNIGGADDSDLAHNHAGDTGLDVGERGESSVPEDPPGLSEGQAFDSAHDASAALTASAGVVDQLFSEGRHGSGSGASSSDTAMTAPETAGAIPHPEQQVPAPSAPSDAAAAPDDHKDAPVEAATDLAPVGSPAAAPPTSASPAGDSVVAPSHEPAGPVIAPPELALPAAEPSADTSCSPDTQVPPSTQPDSIASSVEAESLPATQEISFNDDQLPTRIDDDTQYDSATQVETQIDEQPSADTSAIISNTSTISTYGELNQIPVKTEPQVGVRTPSANRLSISYAGGSKRLVIDAEIVESLKVFRAESRIEVRLKLDKDGSNGLHGVLVESLSDSTKSYAPLEVPSPTVEADPTVPPFSKAVIPTTLLLLVHLDRERPLSEPKWVKSGDVQEWLKSMFGRMFWVAGDAAEGWEKKIEVIDPDPAPTIWTVLDGWAQNSTVGTQTERQRFLRTHMIETDNILEILLRLVRGERATPFSQSAPAISATSISGPLLNALSQGSAHGAQQTHVSLAVLAMFRMAVEYAKKAVGEDRGKSEVEERVGEIIRCLPSHLLHKSLEGIFKEWKVEKKGGR</sequence>
<evidence type="ECO:0008006" key="4">
    <source>
        <dbReference type="Google" id="ProtNLM"/>
    </source>
</evidence>
<feature type="compositionally biased region" description="Pro residues" evidence="1">
    <location>
        <begin position="15"/>
        <end position="29"/>
    </location>
</feature>
<evidence type="ECO:0000256" key="1">
    <source>
        <dbReference type="SAM" id="MobiDB-lite"/>
    </source>
</evidence>
<dbReference type="OrthoDB" id="431557at2759"/>
<feature type="compositionally biased region" description="Gly residues" evidence="1">
    <location>
        <begin position="329"/>
        <end position="346"/>
    </location>
</feature>
<feature type="compositionally biased region" description="Pro residues" evidence="1">
    <location>
        <begin position="110"/>
        <end position="122"/>
    </location>
</feature>
<feature type="compositionally biased region" description="Low complexity" evidence="1">
    <location>
        <begin position="807"/>
        <end position="823"/>
    </location>
</feature>
<feature type="region of interest" description="Disordered" evidence="1">
    <location>
        <begin position="745"/>
        <end position="884"/>
    </location>
</feature>
<feature type="compositionally biased region" description="Low complexity" evidence="1">
    <location>
        <begin position="780"/>
        <end position="791"/>
    </location>
</feature>
<evidence type="ECO:0000313" key="3">
    <source>
        <dbReference type="Proteomes" id="UP000298061"/>
    </source>
</evidence>
<feature type="compositionally biased region" description="Pro residues" evidence="1">
    <location>
        <begin position="219"/>
        <end position="236"/>
    </location>
</feature>
<dbReference type="AlphaFoldDB" id="A0A4Z0A578"/>
<dbReference type="STRING" id="135208.A0A4Z0A578"/>
<evidence type="ECO:0000313" key="2">
    <source>
        <dbReference type="EMBL" id="TFY81477.1"/>
    </source>
</evidence>
<feature type="compositionally biased region" description="Gly residues" evidence="1">
    <location>
        <begin position="246"/>
        <end position="321"/>
    </location>
</feature>
<reference evidence="2 3" key="1">
    <citation type="submission" date="2019-02" db="EMBL/GenBank/DDBJ databases">
        <title>Genome sequencing of the rare red list fungi Hericium alpestre (H. flagellum).</title>
        <authorList>
            <person name="Buettner E."/>
            <person name="Kellner H."/>
        </authorList>
    </citation>
    <scope>NUCLEOTIDE SEQUENCE [LARGE SCALE GENOMIC DNA]</scope>
    <source>
        <strain evidence="2 3">DSM 108284</strain>
    </source>
</reference>
<feature type="compositionally biased region" description="Acidic residues" evidence="1">
    <location>
        <begin position="632"/>
        <end position="643"/>
    </location>
</feature>
<proteinExistence type="predicted"/>
<keyword evidence="3" id="KW-1185">Reference proteome</keyword>
<feature type="compositionally biased region" description="Low complexity" evidence="1">
    <location>
        <begin position="388"/>
        <end position="407"/>
    </location>
</feature>
<dbReference type="Proteomes" id="UP000298061">
    <property type="component" value="Unassembled WGS sequence"/>
</dbReference>
<accession>A0A4Z0A578</accession>
<protein>
    <recommendedName>
        <fullName evidence="4">Proteasome subunit alpha type 1</fullName>
    </recommendedName>
</protein>
<feature type="region of interest" description="Disordered" evidence="1">
    <location>
        <begin position="464"/>
        <end position="730"/>
    </location>
</feature>
<dbReference type="EMBL" id="SFCI01000208">
    <property type="protein sequence ID" value="TFY81477.1"/>
    <property type="molecule type" value="Genomic_DNA"/>
</dbReference>
<name>A0A4Z0A578_9AGAM</name>
<feature type="compositionally biased region" description="Low complexity" evidence="1">
    <location>
        <begin position="86"/>
        <end position="109"/>
    </location>
</feature>
<feature type="compositionally biased region" description="Basic and acidic residues" evidence="1">
    <location>
        <begin position="408"/>
        <end position="417"/>
    </location>
</feature>
<organism evidence="2 3">
    <name type="scientific">Hericium alpestre</name>
    <dbReference type="NCBI Taxonomy" id="135208"/>
    <lineage>
        <taxon>Eukaryota</taxon>
        <taxon>Fungi</taxon>
        <taxon>Dikarya</taxon>
        <taxon>Basidiomycota</taxon>
        <taxon>Agaricomycotina</taxon>
        <taxon>Agaricomycetes</taxon>
        <taxon>Russulales</taxon>
        <taxon>Hericiaceae</taxon>
        <taxon>Hericium</taxon>
    </lineage>
</organism>
<feature type="compositionally biased region" description="Basic and acidic residues" evidence="1">
    <location>
        <begin position="597"/>
        <end position="612"/>
    </location>
</feature>
<feature type="region of interest" description="Disordered" evidence="1">
    <location>
        <begin position="1"/>
        <end position="35"/>
    </location>
</feature>
<feature type="compositionally biased region" description="Pro residues" evidence="1">
    <location>
        <begin position="64"/>
        <end position="73"/>
    </location>
</feature>
<feature type="compositionally biased region" description="Low complexity" evidence="1">
    <location>
        <begin position="651"/>
        <end position="663"/>
    </location>
</feature>